<dbReference type="Proteomes" id="UP000186351">
    <property type="component" value="Chromosome"/>
</dbReference>
<dbReference type="PANTHER" id="PTHR30489">
    <property type="entry name" value="LIPOPROTEIN-RELEASING SYSTEM TRANSMEMBRANE PROTEIN LOLE"/>
    <property type="match status" value="1"/>
</dbReference>
<keyword evidence="4 7" id="KW-0812">Transmembrane</keyword>
<accession>A0A1B1S9C9</accession>
<comment type="subcellular location">
    <subcellularLocation>
        <location evidence="1">Cell membrane</location>
        <topology evidence="1">Multi-pass membrane protein</topology>
    </subcellularLocation>
</comment>
<sequence>MTYERLIASRMRLSGYGGGTATSIIMAISGIALAMAIMMAALCIVTGFKHEIRRKIMGFDAHVSILAASDATYIPEDSKTTSVLTFSPQLHDIIDGTGIFHDAELVMEHPAVIKTDSDFEGIVLRGLTPGPGTDFIKESIIDGSWPADSFENSIVISRITSEKLRLNRGDRVFTYFFTDEGIRTRRPQIAAIYDTHFSDYDKIYAYSPIKFIQGVNGLDTLQGNRIDLYMNDTDNIDEGALQLQEAMMREAWAGRLDGMYRISAVTSTGMMYFNWLALLDTNVIVILLLMGLVSGFTLVSSLFIIILERVRMIGILKALGASNKSVTHIFSLLGRRLVTYGMIIGNAIGLGLMLLQQHFHIVPLDPDAYYLDFVPVEINLWQIIALNVGVFAIAWCVLLIPGRLIASVSPAKSMRYE</sequence>
<reference evidence="10" key="1">
    <citation type="submission" date="2016-04" db="EMBL/GenBank/DDBJ databases">
        <title>Complete Genome Sequences of Twelve Strains of a Stable Defined Moderately Diverse Mouse Microbiota 2 (sDMDMm2).</title>
        <authorList>
            <person name="Uchimura Y."/>
            <person name="Wyss M."/>
            <person name="Brugiroux S."/>
            <person name="Limenitakis J.P."/>
            <person name="Stecher B."/>
            <person name="McCoy K.D."/>
            <person name="Macpherson A.J."/>
        </authorList>
    </citation>
    <scope>NUCLEOTIDE SEQUENCE [LARGE SCALE GENOMIC DNA]</scope>
    <source>
        <strain evidence="10">YL27</strain>
    </source>
</reference>
<evidence type="ECO:0000256" key="4">
    <source>
        <dbReference type="ARBA" id="ARBA00022692"/>
    </source>
</evidence>
<comment type="similarity">
    <text evidence="2">Belongs to the ABC-4 integral membrane protein family. LolC/E subfamily.</text>
</comment>
<dbReference type="RefSeq" id="WP_068960745.1">
    <property type="nucleotide sequence ID" value="NZ_CAJTCT010000012.1"/>
</dbReference>
<evidence type="ECO:0000313" key="10">
    <source>
        <dbReference type="Proteomes" id="UP000186351"/>
    </source>
</evidence>
<dbReference type="OrthoDB" id="1522670at2"/>
<dbReference type="KEGG" id="pary:A4V02_06580"/>
<dbReference type="AlphaFoldDB" id="A0A1B1S9C9"/>
<protein>
    <submittedName>
        <fullName evidence="9">ABC transporter permease</fullName>
    </submittedName>
</protein>
<dbReference type="GO" id="GO:0044874">
    <property type="term" value="P:lipoprotein localization to outer membrane"/>
    <property type="evidence" value="ECO:0007669"/>
    <property type="project" value="TreeGrafter"/>
</dbReference>
<proteinExistence type="inferred from homology"/>
<evidence type="ECO:0000256" key="1">
    <source>
        <dbReference type="ARBA" id="ARBA00004651"/>
    </source>
</evidence>
<evidence type="ECO:0000313" key="9">
    <source>
        <dbReference type="EMBL" id="ANU63418.1"/>
    </source>
</evidence>
<evidence type="ECO:0000256" key="7">
    <source>
        <dbReference type="SAM" id="Phobius"/>
    </source>
</evidence>
<feature type="transmembrane region" description="Helical" evidence="7">
    <location>
        <begin position="337"/>
        <end position="359"/>
    </location>
</feature>
<dbReference type="GO" id="GO:0098797">
    <property type="term" value="C:plasma membrane protein complex"/>
    <property type="evidence" value="ECO:0007669"/>
    <property type="project" value="TreeGrafter"/>
</dbReference>
<evidence type="ECO:0000259" key="8">
    <source>
        <dbReference type="Pfam" id="PF02687"/>
    </source>
</evidence>
<dbReference type="Pfam" id="PF02687">
    <property type="entry name" value="FtsX"/>
    <property type="match status" value="1"/>
</dbReference>
<dbReference type="GeneID" id="65536517"/>
<dbReference type="EMBL" id="CP015402">
    <property type="protein sequence ID" value="ANU63418.1"/>
    <property type="molecule type" value="Genomic_DNA"/>
</dbReference>
<evidence type="ECO:0000256" key="6">
    <source>
        <dbReference type="ARBA" id="ARBA00023136"/>
    </source>
</evidence>
<name>A0A1B1S9C9_9BACT</name>
<keyword evidence="5 7" id="KW-1133">Transmembrane helix</keyword>
<gene>
    <name evidence="9" type="ORF">A4V02_06580</name>
</gene>
<feature type="transmembrane region" description="Helical" evidence="7">
    <location>
        <begin position="379"/>
        <end position="406"/>
    </location>
</feature>
<keyword evidence="10" id="KW-1185">Reference proteome</keyword>
<evidence type="ECO:0000256" key="2">
    <source>
        <dbReference type="ARBA" id="ARBA00005236"/>
    </source>
</evidence>
<organism evidence="9 10">
    <name type="scientific">Muribaculum intestinale</name>
    <dbReference type="NCBI Taxonomy" id="1796646"/>
    <lineage>
        <taxon>Bacteria</taxon>
        <taxon>Pseudomonadati</taxon>
        <taxon>Bacteroidota</taxon>
        <taxon>Bacteroidia</taxon>
        <taxon>Bacteroidales</taxon>
        <taxon>Muribaculaceae</taxon>
        <taxon>Muribaculum</taxon>
    </lineage>
</organism>
<accession>A0A1Z2XJ88</accession>
<feature type="domain" description="ABC3 transporter permease C-terminal" evidence="8">
    <location>
        <begin position="284"/>
        <end position="410"/>
    </location>
</feature>
<feature type="transmembrane region" description="Helical" evidence="7">
    <location>
        <begin position="258"/>
        <end position="277"/>
    </location>
</feature>
<dbReference type="PANTHER" id="PTHR30489:SF0">
    <property type="entry name" value="LIPOPROTEIN-RELEASING SYSTEM TRANSMEMBRANE PROTEIN LOLE"/>
    <property type="match status" value="1"/>
</dbReference>
<dbReference type="STRING" id="1796646.A4V02_06580"/>
<dbReference type="InterPro" id="IPR051447">
    <property type="entry name" value="Lipoprotein-release_system"/>
</dbReference>
<dbReference type="InterPro" id="IPR003838">
    <property type="entry name" value="ABC3_permease_C"/>
</dbReference>
<evidence type="ECO:0000256" key="5">
    <source>
        <dbReference type="ARBA" id="ARBA00022989"/>
    </source>
</evidence>
<feature type="transmembrane region" description="Helical" evidence="7">
    <location>
        <begin position="20"/>
        <end position="48"/>
    </location>
</feature>
<feature type="transmembrane region" description="Helical" evidence="7">
    <location>
        <begin position="283"/>
        <end position="307"/>
    </location>
</feature>
<keyword evidence="3" id="KW-1003">Cell membrane</keyword>
<evidence type="ECO:0000256" key="3">
    <source>
        <dbReference type="ARBA" id="ARBA00022475"/>
    </source>
</evidence>
<keyword evidence="6 7" id="KW-0472">Membrane</keyword>